<dbReference type="InParanoid" id="A0A2K2B4U9"/>
<accession>A0A2K2B4U9</accession>
<dbReference type="EC" id="1.10.3.11" evidence="17"/>
<keyword evidence="9" id="KW-0999">Mitochondrion inner membrane</keyword>
<dbReference type="InterPro" id="IPR002680">
    <property type="entry name" value="AOX"/>
</dbReference>
<evidence type="ECO:0000256" key="15">
    <source>
        <dbReference type="ARBA" id="ARBA00023128"/>
    </source>
</evidence>
<dbReference type="GO" id="GO:0005739">
    <property type="term" value="C:mitochondrion"/>
    <property type="evidence" value="ECO:0000318"/>
    <property type="project" value="GO_Central"/>
</dbReference>
<evidence type="ECO:0000256" key="17">
    <source>
        <dbReference type="RuleBase" id="RU003779"/>
    </source>
</evidence>
<comment type="similarity">
    <text evidence="3 17">Belongs to the alternative oxidase family.</text>
</comment>
<comment type="cofactor">
    <cofactor evidence="17">
        <name>Fe cation</name>
        <dbReference type="ChEBI" id="CHEBI:24875"/>
    </cofactor>
    <text evidence="17">Binds 2 iron ions per subunit.</text>
</comment>
<keyword evidence="16 17" id="KW-0472">Membrane</keyword>
<evidence type="ECO:0000256" key="16">
    <source>
        <dbReference type="ARBA" id="ARBA00023136"/>
    </source>
</evidence>
<evidence type="ECO:0000256" key="6">
    <source>
        <dbReference type="ARBA" id="ARBA00022660"/>
    </source>
</evidence>
<evidence type="ECO:0000256" key="7">
    <source>
        <dbReference type="ARBA" id="ARBA00022692"/>
    </source>
</evidence>
<dbReference type="GO" id="GO:0009916">
    <property type="term" value="F:alternative oxidase activity"/>
    <property type="evidence" value="ECO:0000318"/>
    <property type="project" value="GO_Central"/>
</dbReference>
<dbReference type="PANTHER" id="PTHR31803:SF7">
    <property type="entry name" value="UBIQUINOL OXIDASE 3, MITOCHONDRIAL"/>
    <property type="match status" value="1"/>
</dbReference>
<reference evidence="18 19" key="1">
    <citation type="journal article" date="2006" name="Science">
        <title>The genome of black cottonwood, Populus trichocarpa (Torr. &amp; Gray).</title>
        <authorList>
            <person name="Tuskan G.A."/>
            <person name="Difazio S."/>
            <person name="Jansson S."/>
            <person name="Bohlmann J."/>
            <person name="Grigoriev I."/>
            <person name="Hellsten U."/>
            <person name="Putnam N."/>
            <person name="Ralph S."/>
            <person name="Rombauts S."/>
            <person name="Salamov A."/>
            <person name="Schein J."/>
            <person name="Sterck L."/>
            <person name="Aerts A."/>
            <person name="Bhalerao R.R."/>
            <person name="Bhalerao R.P."/>
            <person name="Blaudez D."/>
            <person name="Boerjan W."/>
            <person name="Brun A."/>
            <person name="Brunner A."/>
            <person name="Busov V."/>
            <person name="Campbell M."/>
            <person name="Carlson J."/>
            <person name="Chalot M."/>
            <person name="Chapman J."/>
            <person name="Chen G.L."/>
            <person name="Cooper D."/>
            <person name="Coutinho P.M."/>
            <person name="Couturier J."/>
            <person name="Covert S."/>
            <person name="Cronk Q."/>
            <person name="Cunningham R."/>
            <person name="Davis J."/>
            <person name="Degroeve S."/>
            <person name="Dejardin A."/>
            <person name="Depamphilis C."/>
            <person name="Detter J."/>
            <person name="Dirks B."/>
            <person name="Dubchak I."/>
            <person name="Duplessis S."/>
            <person name="Ehlting J."/>
            <person name="Ellis B."/>
            <person name="Gendler K."/>
            <person name="Goodstein D."/>
            <person name="Gribskov M."/>
            <person name="Grimwood J."/>
            <person name="Groover A."/>
            <person name="Gunter L."/>
            <person name="Hamberger B."/>
            <person name="Heinze B."/>
            <person name="Helariutta Y."/>
            <person name="Henrissat B."/>
            <person name="Holligan D."/>
            <person name="Holt R."/>
            <person name="Huang W."/>
            <person name="Islam-Faridi N."/>
            <person name="Jones S."/>
            <person name="Jones-Rhoades M."/>
            <person name="Jorgensen R."/>
            <person name="Joshi C."/>
            <person name="Kangasjarvi J."/>
            <person name="Karlsson J."/>
            <person name="Kelleher C."/>
            <person name="Kirkpatrick R."/>
            <person name="Kirst M."/>
            <person name="Kohler A."/>
            <person name="Kalluri U."/>
            <person name="Larimer F."/>
            <person name="Leebens-Mack J."/>
            <person name="Leple J.C."/>
            <person name="Locascio P."/>
            <person name="Lou Y."/>
            <person name="Lucas S."/>
            <person name="Martin F."/>
            <person name="Montanini B."/>
            <person name="Napoli C."/>
            <person name="Nelson D.R."/>
            <person name="Nelson C."/>
            <person name="Nieminen K."/>
            <person name="Nilsson O."/>
            <person name="Pereda V."/>
            <person name="Peter G."/>
            <person name="Philippe R."/>
            <person name="Pilate G."/>
            <person name="Poliakov A."/>
            <person name="Razumovskaya J."/>
            <person name="Richardson P."/>
            <person name="Rinaldi C."/>
            <person name="Ritland K."/>
            <person name="Rouze P."/>
            <person name="Ryaboy D."/>
            <person name="Schmutz J."/>
            <person name="Schrader J."/>
            <person name="Segerman B."/>
            <person name="Shin H."/>
            <person name="Siddiqui A."/>
            <person name="Sterky F."/>
            <person name="Terry A."/>
            <person name="Tsai C.J."/>
            <person name="Uberbacher E."/>
            <person name="Unneberg P."/>
            <person name="Vahala J."/>
            <person name="Wall K."/>
            <person name="Wessler S."/>
            <person name="Yang G."/>
            <person name="Yin T."/>
            <person name="Douglas C."/>
            <person name="Marra M."/>
            <person name="Sandberg G."/>
            <person name="Van de Peer Y."/>
            <person name="Rokhsar D."/>
        </authorList>
    </citation>
    <scope>NUCLEOTIDE SEQUENCE [LARGE SCALE GENOMIC DNA]</scope>
    <source>
        <strain evidence="19">cv. Nisqually</strain>
    </source>
</reference>
<dbReference type="FunFam" id="1.20.1260.140:FF:000001">
    <property type="entry name" value="Ubiquinol oxidase"/>
    <property type="match status" value="1"/>
</dbReference>
<gene>
    <name evidence="18" type="ORF">POPTR_003G103900</name>
</gene>
<evidence type="ECO:0000256" key="10">
    <source>
        <dbReference type="ARBA" id="ARBA00022946"/>
    </source>
</evidence>
<dbReference type="CDD" id="cd01053">
    <property type="entry name" value="AOX"/>
    <property type="match status" value="1"/>
</dbReference>
<evidence type="ECO:0000313" key="18">
    <source>
        <dbReference type="EMBL" id="PNT44806.1"/>
    </source>
</evidence>
<dbReference type="EMBL" id="CM009292">
    <property type="protein sequence ID" value="PNT44806.1"/>
    <property type="molecule type" value="Genomic_DNA"/>
</dbReference>
<evidence type="ECO:0000313" key="19">
    <source>
        <dbReference type="Proteomes" id="UP000006729"/>
    </source>
</evidence>
<keyword evidence="10" id="KW-0809">Transit peptide</keyword>
<comment type="catalytic activity">
    <reaction evidence="1 17">
        <text>2 a ubiquinol + O2 = 2 a ubiquinone + 2 H2O</text>
        <dbReference type="Rhea" id="RHEA:30255"/>
        <dbReference type="Rhea" id="RHEA-COMP:9565"/>
        <dbReference type="Rhea" id="RHEA-COMP:9566"/>
        <dbReference type="ChEBI" id="CHEBI:15377"/>
        <dbReference type="ChEBI" id="CHEBI:15379"/>
        <dbReference type="ChEBI" id="CHEBI:16389"/>
        <dbReference type="ChEBI" id="CHEBI:17976"/>
        <dbReference type="EC" id="1.10.3.11"/>
    </reaction>
</comment>
<evidence type="ECO:0000256" key="12">
    <source>
        <dbReference type="ARBA" id="ARBA00022989"/>
    </source>
</evidence>
<keyword evidence="14 17" id="KW-0408">Iron</keyword>
<protein>
    <recommendedName>
        <fullName evidence="17">Ubiquinol oxidase</fullName>
        <ecNumber evidence="17">1.10.3.11</ecNumber>
    </recommendedName>
</protein>
<dbReference type="PANTHER" id="PTHR31803">
    <property type="entry name" value="ALTERNATIVE OXIDASE"/>
    <property type="match status" value="1"/>
</dbReference>
<organism evidence="18 19">
    <name type="scientific">Populus trichocarpa</name>
    <name type="common">Western balsam poplar</name>
    <name type="synonym">Populus balsamifera subsp. trichocarpa</name>
    <dbReference type="NCBI Taxonomy" id="3694"/>
    <lineage>
        <taxon>Eukaryota</taxon>
        <taxon>Viridiplantae</taxon>
        <taxon>Streptophyta</taxon>
        <taxon>Embryophyta</taxon>
        <taxon>Tracheophyta</taxon>
        <taxon>Spermatophyta</taxon>
        <taxon>Magnoliopsida</taxon>
        <taxon>eudicotyledons</taxon>
        <taxon>Gunneridae</taxon>
        <taxon>Pentapetalae</taxon>
        <taxon>rosids</taxon>
        <taxon>fabids</taxon>
        <taxon>Malpighiales</taxon>
        <taxon>Salicaceae</taxon>
        <taxon>Saliceae</taxon>
        <taxon>Populus</taxon>
    </lineage>
</organism>
<dbReference type="AlphaFoldDB" id="A0A2K2B4U9"/>
<evidence type="ECO:0000256" key="14">
    <source>
        <dbReference type="ARBA" id="ARBA00023004"/>
    </source>
</evidence>
<dbReference type="GO" id="GO:0098803">
    <property type="term" value="C:respiratory chain complex"/>
    <property type="evidence" value="ECO:0007669"/>
    <property type="project" value="UniProtKB-UniRule"/>
</dbReference>
<evidence type="ECO:0000256" key="1">
    <source>
        <dbReference type="ARBA" id="ARBA00001192"/>
    </source>
</evidence>
<comment type="subunit">
    <text evidence="4">Homodimer; disulfide-linked.</text>
</comment>
<evidence type="ECO:0000256" key="8">
    <source>
        <dbReference type="ARBA" id="ARBA00022723"/>
    </source>
</evidence>
<evidence type="ECO:0000256" key="9">
    <source>
        <dbReference type="ARBA" id="ARBA00022792"/>
    </source>
</evidence>
<comment type="subcellular location">
    <subcellularLocation>
        <location evidence="2">Mitochondrion inner membrane</location>
        <topology evidence="2">Multi-pass membrane protein</topology>
    </subcellularLocation>
</comment>
<proteinExistence type="inferred from homology"/>
<dbReference type="GO" id="GO:0046872">
    <property type="term" value="F:metal ion binding"/>
    <property type="evidence" value="ECO:0007669"/>
    <property type="project" value="UniProtKB-UniRule"/>
</dbReference>
<dbReference type="GO" id="GO:0010230">
    <property type="term" value="P:alternative respiration"/>
    <property type="evidence" value="ECO:0000318"/>
    <property type="project" value="GO_Central"/>
</dbReference>
<dbReference type="InterPro" id="IPR038659">
    <property type="entry name" value="AOX_sf"/>
</dbReference>
<evidence type="ECO:0000256" key="11">
    <source>
        <dbReference type="ARBA" id="ARBA00022982"/>
    </source>
</evidence>
<evidence type="ECO:0000256" key="2">
    <source>
        <dbReference type="ARBA" id="ARBA00004448"/>
    </source>
</evidence>
<keyword evidence="5" id="KW-0813">Transport</keyword>
<keyword evidence="13 17" id="KW-0560">Oxidoreductase</keyword>
<evidence type="ECO:0000256" key="5">
    <source>
        <dbReference type="ARBA" id="ARBA00022448"/>
    </source>
</evidence>
<dbReference type="GO" id="GO:0005743">
    <property type="term" value="C:mitochondrial inner membrane"/>
    <property type="evidence" value="ECO:0007669"/>
    <property type="project" value="UniProtKB-SubCell"/>
</dbReference>
<dbReference type="GO" id="GO:0102721">
    <property type="term" value="F:ubiquinol:oxygen oxidoreductase activity"/>
    <property type="evidence" value="ECO:0007669"/>
    <property type="project" value="UniProtKB-EC"/>
</dbReference>
<evidence type="ECO:0000256" key="3">
    <source>
        <dbReference type="ARBA" id="ARBA00008388"/>
    </source>
</evidence>
<keyword evidence="8 17" id="KW-0479">Metal-binding</keyword>
<keyword evidence="11 17" id="KW-0249">Electron transport</keyword>
<evidence type="ECO:0000256" key="13">
    <source>
        <dbReference type="ARBA" id="ARBA00023002"/>
    </source>
</evidence>
<sequence>MSQSTATKVSRLLLGQLGPRFLSNTTTFSRPATAGMSSTRFASYGVRGWSASAPPVMPGEEEKPKAAANSFTTEDGKAIVSYWGVTPPKITKEDGTAWKWNCFRPWESYKPDISIDVKKHHKPGTTMDKFAYWTVQVLKYPTYLFFQRRHMCHAMLLETVAAVPGMVGGMLLHCKSLRRFEQSGGWIKALLEEAENERMHLMTFVEIAKPQWYERALVFAVQGAFFNAYFLAYLASPKLAHRIVGYLEEEAVNSYSEFLEDLDNGNFENVPAPAIAIDYWRLPPNSTLRDVVFVIRADEAHHRDLNHYASDIQCQGQELKYTPAPIGYH</sequence>
<keyword evidence="19" id="KW-1185">Reference proteome</keyword>
<dbReference type="Gene3D" id="1.20.1260.140">
    <property type="entry name" value="Alternative oxidase"/>
    <property type="match status" value="1"/>
</dbReference>
<name>A0A2K2B4U9_POPTR</name>
<keyword evidence="15" id="KW-0496">Mitochondrion</keyword>
<dbReference type="Proteomes" id="UP000006729">
    <property type="component" value="Chromosome 3"/>
</dbReference>
<dbReference type="GO" id="GO:0106292">
    <property type="term" value="F:superoxide-generating NADPH oxidase activity"/>
    <property type="evidence" value="ECO:0007669"/>
    <property type="project" value="UniProtKB-ARBA"/>
</dbReference>
<evidence type="ECO:0000256" key="4">
    <source>
        <dbReference type="ARBA" id="ARBA00011748"/>
    </source>
</evidence>
<keyword evidence="7 17" id="KW-0812">Transmembrane</keyword>
<keyword evidence="12" id="KW-1133">Transmembrane helix</keyword>
<dbReference type="Pfam" id="PF01786">
    <property type="entry name" value="AOX"/>
    <property type="match status" value="1"/>
</dbReference>
<keyword evidence="6 17" id="KW-0679">Respiratory chain</keyword>